<dbReference type="Proteomes" id="UP000028702">
    <property type="component" value="Unassembled WGS sequence"/>
</dbReference>
<evidence type="ECO:0000313" key="1">
    <source>
        <dbReference type="EMBL" id="GAK46631.1"/>
    </source>
</evidence>
<reference evidence="1 2" key="1">
    <citation type="submission" date="2014-07" db="EMBL/GenBank/DDBJ databases">
        <title>Tepidicaulis marinum gen. nov., sp. nov., a novel marine bacterium denitrifying nitrate to nitrous oxide strictly under microaerobic conditions.</title>
        <authorList>
            <person name="Takeuchi M."/>
            <person name="Yamagishi T."/>
            <person name="Kamagata Y."/>
            <person name="Oshima K."/>
            <person name="Hattori M."/>
            <person name="Katayama T."/>
            <person name="Hanada S."/>
            <person name="Tamaki H."/>
            <person name="Marumo K."/>
            <person name="Maeda H."/>
            <person name="Nedachi M."/>
            <person name="Iwasaki W."/>
            <person name="Suwa Y."/>
            <person name="Sakata S."/>
        </authorList>
    </citation>
    <scope>NUCLEOTIDE SEQUENCE [LARGE SCALE GENOMIC DNA]</scope>
    <source>
        <strain evidence="1 2">MA2</strain>
    </source>
</reference>
<organism evidence="1 2">
    <name type="scientific">Tepidicaulis marinus</name>
    <dbReference type="NCBI Taxonomy" id="1333998"/>
    <lineage>
        <taxon>Bacteria</taxon>
        <taxon>Pseudomonadati</taxon>
        <taxon>Pseudomonadota</taxon>
        <taxon>Alphaproteobacteria</taxon>
        <taxon>Hyphomicrobiales</taxon>
        <taxon>Parvibaculaceae</taxon>
        <taxon>Tepidicaulis</taxon>
    </lineage>
</organism>
<dbReference type="AlphaFoldDB" id="A0A081BF13"/>
<name>A0A081BF13_9HYPH</name>
<dbReference type="EMBL" id="BBIO01000023">
    <property type="protein sequence ID" value="GAK46631.1"/>
    <property type="molecule type" value="Genomic_DNA"/>
</dbReference>
<protein>
    <submittedName>
        <fullName evidence="1">Uncharacterized protein</fullName>
    </submittedName>
</protein>
<accession>A0A081BF13</accession>
<comment type="caution">
    <text evidence="1">The sequence shown here is derived from an EMBL/GenBank/DDBJ whole genome shotgun (WGS) entry which is preliminary data.</text>
</comment>
<proteinExistence type="predicted"/>
<keyword evidence="2" id="KW-1185">Reference proteome</keyword>
<gene>
    <name evidence="1" type="ORF">M2A_3130</name>
</gene>
<evidence type="ECO:0000313" key="2">
    <source>
        <dbReference type="Proteomes" id="UP000028702"/>
    </source>
</evidence>
<sequence>MNSKLIQATVRQPNHLVKVERSNTEQRVLKTIQMVLVLVPTLRDLVEWLWPLIV</sequence>